<evidence type="ECO:0000256" key="1">
    <source>
        <dbReference type="SAM" id="Phobius"/>
    </source>
</evidence>
<comment type="caution">
    <text evidence="3">The sequence shown here is derived from an EMBL/GenBank/DDBJ whole genome shotgun (WGS) entry which is preliminary data.</text>
</comment>
<dbReference type="PANTHER" id="PTHR47723:SF13">
    <property type="entry name" value="PUTATIVE-RELATED"/>
    <property type="match status" value="1"/>
</dbReference>
<protein>
    <recommendedName>
        <fullName evidence="2">RNase H type-1 domain-containing protein</fullName>
    </recommendedName>
</protein>
<keyword evidence="1" id="KW-0812">Transmembrane</keyword>
<name>A0ABR2UAA7_9ROSI</name>
<dbReference type="PANTHER" id="PTHR47723">
    <property type="entry name" value="OS05G0353850 PROTEIN"/>
    <property type="match status" value="1"/>
</dbReference>
<evidence type="ECO:0000259" key="2">
    <source>
        <dbReference type="Pfam" id="PF13456"/>
    </source>
</evidence>
<keyword evidence="1" id="KW-0472">Membrane</keyword>
<dbReference type="EMBL" id="JBBPBN010000001">
    <property type="protein sequence ID" value="KAK9046646.1"/>
    <property type="molecule type" value="Genomic_DNA"/>
</dbReference>
<feature type="domain" description="RNase H type-1" evidence="2">
    <location>
        <begin position="25"/>
        <end position="124"/>
    </location>
</feature>
<sequence>MYKIGFTSYFAEVILAQSPPLQHIVLRDFLGEWIKGYYKSIRIVFSLHAVLWSILVGLHPAWSMGVFRLQVQSDSSIVVRMVFDPMAMTSSSPLVRAIVLFSDCDWSIDFTWLPREQNMVVDSRSKLLLPPNYHLATFNVVHEIYPVFTCS</sequence>
<dbReference type="InterPro" id="IPR002156">
    <property type="entry name" value="RNaseH_domain"/>
</dbReference>
<dbReference type="InterPro" id="IPR053151">
    <property type="entry name" value="RNase_H-like"/>
</dbReference>
<keyword evidence="1" id="KW-1133">Transmembrane helix</keyword>
<reference evidence="3 4" key="1">
    <citation type="journal article" date="2024" name="G3 (Bethesda)">
        <title>Genome assembly of Hibiscus sabdariffa L. provides insights into metabolisms of medicinal natural products.</title>
        <authorList>
            <person name="Kim T."/>
        </authorList>
    </citation>
    <scope>NUCLEOTIDE SEQUENCE [LARGE SCALE GENOMIC DNA]</scope>
    <source>
        <strain evidence="3">TK-2024</strain>
        <tissue evidence="3">Old leaves</tissue>
    </source>
</reference>
<evidence type="ECO:0000313" key="3">
    <source>
        <dbReference type="EMBL" id="KAK9046646.1"/>
    </source>
</evidence>
<evidence type="ECO:0000313" key="4">
    <source>
        <dbReference type="Proteomes" id="UP001396334"/>
    </source>
</evidence>
<gene>
    <name evidence="3" type="ORF">V6N11_052529</name>
</gene>
<dbReference type="Proteomes" id="UP001396334">
    <property type="component" value="Unassembled WGS sequence"/>
</dbReference>
<proteinExistence type="predicted"/>
<keyword evidence="4" id="KW-1185">Reference proteome</keyword>
<dbReference type="Pfam" id="PF13456">
    <property type="entry name" value="RVT_3"/>
    <property type="match status" value="1"/>
</dbReference>
<dbReference type="InterPro" id="IPR036397">
    <property type="entry name" value="RNaseH_sf"/>
</dbReference>
<feature type="transmembrane region" description="Helical" evidence="1">
    <location>
        <begin position="40"/>
        <end position="58"/>
    </location>
</feature>
<organism evidence="3 4">
    <name type="scientific">Hibiscus sabdariffa</name>
    <name type="common">roselle</name>
    <dbReference type="NCBI Taxonomy" id="183260"/>
    <lineage>
        <taxon>Eukaryota</taxon>
        <taxon>Viridiplantae</taxon>
        <taxon>Streptophyta</taxon>
        <taxon>Embryophyta</taxon>
        <taxon>Tracheophyta</taxon>
        <taxon>Spermatophyta</taxon>
        <taxon>Magnoliopsida</taxon>
        <taxon>eudicotyledons</taxon>
        <taxon>Gunneridae</taxon>
        <taxon>Pentapetalae</taxon>
        <taxon>rosids</taxon>
        <taxon>malvids</taxon>
        <taxon>Malvales</taxon>
        <taxon>Malvaceae</taxon>
        <taxon>Malvoideae</taxon>
        <taxon>Hibiscus</taxon>
    </lineage>
</organism>
<accession>A0ABR2UAA7</accession>
<dbReference type="CDD" id="cd06222">
    <property type="entry name" value="RNase_H_like"/>
    <property type="match status" value="1"/>
</dbReference>
<dbReference type="Gene3D" id="3.30.420.10">
    <property type="entry name" value="Ribonuclease H-like superfamily/Ribonuclease H"/>
    <property type="match status" value="1"/>
</dbReference>
<dbReference type="InterPro" id="IPR044730">
    <property type="entry name" value="RNase_H-like_dom_plant"/>
</dbReference>